<dbReference type="EMBL" id="CP078077">
    <property type="protein sequence ID" value="UPL14413.1"/>
    <property type="molecule type" value="Genomic_DNA"/>
</dbReference>
<name>A0ABY4ISU8_9MICO</name>
<accession>A0ABY4ISU8</accession>
<gene>
    <name evidence="1" type="ORF">KV396_07970</name>
</gene>
<dbReference type="Proteomes" id="UP000831963">
    <property type="component" value="Chromosome"/>
</dbReference>
<keyword evidence="2" id="KW-1185">Reference proteome</keyword>
<reference evidence="1 2" key="1">
    <citation type="submission" date="2021-06" db="EMBL/GenBank/DDBJ databases">
        <title>Genome-based taxonomic framework of Microbacterium strains isolated from marine environment, the description of four new species and reclassification of four preexisting species.</title>
        <authorList>
            <person name="Lee S.D."/>
            <person name="Kim S.-M."/>
            <person name="Byeon Y.-S."/>
            <person name="Yang H.L."/>
            <person name="Kim I.S."/>
        </authorList>
    </citation>
    <scope>NUCLEOTIDE SEQUENCE [LARGE SCALE GENOMIC DNA]</scope>
    <source>
        <strain evidence="1 2">SSW1-36</strain>
    </source>
</reference>
<evidence type="ECO:0000313" key="2">
    <source>
        <dbReference type="Proteomes" id="UP000831963"/>
    </source>
</evidence>
<organism evidence="1 2">
    <name type="scientific">Microbacterium galbinum</name>
    <dbReference type="NCBI Taxonomy" id="2851646"/>
    <lineage>
        <taxon>Bacteria</taxon>
        <taxon>Bacillati</taxon>
        <taxon>Actinomycetota</taxon>
        <taxon>Actinomycetes</taxon>
        <taxon>Micrococcales</taxon>
        <taxon>Microbacteriaceae</taxon>
        <taxon>Microbacterium</taxon>
    </lineage>
</organism>
<sequence>MPTDAHVLGPGLLPTPFTADEIREATGAGKTIRLFVESPDGSQHERFNRFEQTDAEGATLRAWFAENPADVVTSRVTWTDLQHHAAFPADHTTVTTEAIDIPLGRVECTRYDTSDGPDAPVETYWFSPAHPGMPVRYEVPLDGGVLRTTVMSIEPA</sequence>
<evidence type="ECO:0000313" key="1">
    <source>
        <dbReference type="EMBL" id="UPL14413.1"/>
    </source>
</evidence>
<protein>
    <submittedName>
        <fullName evidence="1">Uncharacterized protein</fullName>
    </submittedName>
</protein>
<dbReference type="RefSeq" id="WP_247623751.1">
    <property type="nucleotide sequence ID" value="NZ_CP078077.1"/>
</dbReference>
<proteinExistence type="predicted"/>